<organism evidence="2 3">
    <name type="scientific">Delitschia confertaspora ATCC 74209</name>
    <dbReference type="NCBI Taxonomy" id="1513339"/>
    <lineage>
        <taxon>Eukaryota</taxon>
        <taxon>Fungi</taxon>
        <taxon>Dikarya</taxon>
        <taxon>Ascomycota</taxon>
        <taxon>Pezizomycotina</taxon>
        <taxon>Dothideomycetes</taxon>
        <taxon>Pleosporomycetidae</taxon>
        <taxon>Pleosporales</taxon>
        <taxon>Delitschiaceae</taxon>
        <taxon>Delitschia</taxon>
    </lineage>
</organism>
<feature type="chain" id="PRO_5040155823" evidence="1">
    <location>
        <begin position="19"/>
        <end position="166"/>
    </location>
</feature>
<feature type="signal peptide" evidence="1">
    <location>
        <begin position="1"/>
        <end position="18"/>
    </location>
</feature>
<proteinExistence type="predicted"/>
<dbReference type="OrthoDB" id="3783760at2759"/>
<comment type="caution">
    <text evidence="2">The sequence shown here is derived from an EMBL/GenBank/DDBJ whole genome shotgun (WGS) entry which is preliminary data.</text>
</comment>
<evidence type="ECO:0000256" key="1">
    <source>
        <dbReference type="SAM" id="SignalP"/>
    </source>
</evidence>
<dbReference type="Proteomes" id="UP000799536">
    <property type="component" value="Unassembled WGS sequence"/>
</dbReference>
<dbReference type="EMBL" id="ML993985">
    <property type="protein sequence ID" value="KAF2201227.1"/>
    <property type="molecule type" value="Genomic_DNA"/>
</dbReference>
<gene>
    <name evidence="2" type="ORF">GQ43DRAFT_480892</name>
</gene>
<reference evidence="2" key="1">
    <citation type="journal article" date="2020" name="Stud. Mycol.">
        <title>101 Dothideomycetes genomes: a test case for predicting lifestyles and emergence of pathogens.</title>
        <authorList>
            <person name="Haridas S."/>
            <person name="Albert R."/>
            <person name="Binder M."/>
            <person name="Bloem J."/>
            <person name="Labutti K."/>
            <person name="Salamov A."/>
            <person name="Andreopoulos B."/>
            <person name="Baker S."/>
            <person name="Barry K."/>
            <person name="Bills G."/>
            <person name="Bluhm B."/>
            <person name="Cannon C."/>
            <person name="Castanera R."/>
            <person name="Culley D."/>
            <person name="Daum C."/>
            <person name="Ezra D."/>
            <person name="Gonzalez J."/>
            <person name="Henrissat B."/>
            <person name="Kuo A."/>
            <person name="Liang C."/>
            <person name="Lipzen A."/>
            <person name="Lutzoni F."/>
            <person name="Magnuson J."/>
            <person name="Mondo S."/>
            <person name="Nolan M."/>
            <person name="Ohm R."/>
            <person name="Pangilinan J."/>
            <person name="Park H.-J."/>
            <person name="Ramirez L."/>
            <person name="Alfaro M."/>
            <person name="Sun H."/>
            <person name="Tritt A."/>
            <person name="Yoshinaga Y."/>
            <person name="Zwiers L.-H."/>
            <person name="Turgeon B."/>
            <person name="Goodwin S."/>
            <person name="Spatafora J."/>
            <person name="Crous P."/>
            <person name="Grigoriev I."/>
        </authorList>
    </citation>
    <scope>NUCLEOTIDE SEQUENCE</scope>
    <source>
        <strain evidence="2">ATCC 74209</strain>
    </source>
</reference>
<sequence>MLLQVLSLLLLLTTISTSAPAGSKHNIYLTRCEPDGCPIGICDPGEFTLTAATLFRNGPVTPTTGSRVSTPDAIGKLSGYNPGFEGSSTKSVRLGRDGTFSWNITTGSNKLTKGALVGDGALGTEPFACFRDGSTKFAIREDGDRYSCTAEYWCGSLDVSALATAV</sequence>
<name>A0A9P4JKW3_9PLEO</name>
<accession>A0A9P4JKW3</accession>
<evidence type="ECO:0000313" key="3">
    <source>
        <dbReference type="Proteomes" id="UP000799536"/>
    </source>
</evidence>
<keyword evidence="1" id="KW-0732">Signal</keyword>
<dbReference type="AlphaFoldDB" id="A0A9P4JKW3"/>
<evidence type="ECO:0000313" key="2">
    <source>
        <dbReference type="EMBL" id="KAF2201227.1"/>
    </source>
</evidence>
<protein>
    <submittedName>
        <fullName evidence="2">Uncharacterized protein</fullName>
    </submittedName>
</protein>
<keyword evidence="3" id="KW-1185">Reference proteome</keyword>